<reference evidence="3 4" key="1">
    <citation type="submission" date="2020-02" db="EMBL/GenBank/DDBJ databases">
        <authorList>
            <person name="Kim M.K."/>
        </authorList>
    </citation>
    <scope>NUCLEOTIDE SEQUENCE [LARGE SCALE GENOMIC DNA]</scope>
    <source>
        <strain evidence="3 4">BT327</strain>
    </source>
</reference>
<dbReference type="Proteomes" id="UP000474777">
    <property type="component" value="Unassembled WGS sequence"/>
</dbReference>
<comment type="caution">
    <text evidence="3">The sequence shown here is derived from an EMBL/GenBank/DDBJ whole genome shotgun (WGS) entry which is preliminary data.</text>
</comment>
<evidence type="ECO:0000259" key="2">
    <source>
        <dbReference type="Pfam" id="PF00534"/>
    </source>
</evidence>
<keyword evidence="4" id="KW-1185">Reference proteome</keyword>
<evidence type="ECO:0000313" key="4">
    <source>
        <dbReference type="Proteomes" id="UP000474777"/>
    </source>
</evidence>
<dbReference type="GO" id="GO:0009103">
    <property type="term" value="P:lipopolysaccharide biosynthetic process"/>
    <property type="evidence" value="ECO:0007669"/>
    <property type="project" value="TreeGrafter"/>
</dbReference>
<dbReference type="Pfam" id="PF00534">
    <property type="entry name" value="Glycos_transf_1"/>
    <property type="match status" value="1"/>
</dbReference>
<evidence type="ECO:0000313" key="3">
    <source>
        <dbReference type="EMBL" id="NEM98883.1"/>
    </source>
</evidence>
<dbReference type="RefSeq" id="WP_163915770.1">
    <property type="nucleotide sequence ID" value="NZ_JAAGWD010000006.1"/>
</dbReference>
<organism evidence="3 4">
    <name type="scientific">Pontibacter burrus</name>
    <dbReference type="NCBI Taxonomy" id="2704466"/>
    <lineage>
        <taxon>Bacteria</taxon>
        <taxon>Pseudomonadati</taxon>
        <taxon>Bacteroidota</taxon>
        <taxon>Cytophagia</taxon>
        <taxon>Cytophagales</taxon>
        <taxon>Hymenobacteraceae</taxon>
        <taxon>Pontibacter</taxon>
    </lineage>
</organism>
<sequence>MVSKPKVLVFVDWFLPGYKAGGPIKSVANIVQSLSKHVDFSIITSNIDFGEPEPYKHIQANTWLQQDGFRVMYLDAAHQKLHVFRKLLQEENYQTLYFNSLFSVPYTLLPLLANKLNGGNAEVVLAPRGMLGPGALNLKKNKKRLFLLGAKSAGLFRGITWHASTSVEAEEIRAVFGGRVKVKVATNIASAGTVSTDKIKTAENTAFFFLSRISPKKNLLGALELLAALQVQRSVNFTILGPVEDEKYWQKCQEVISKLPENIVVHYDGAIPNPKLPEVLKSFHFMLLPTYSENYGHVIVEAWASGCPVIISDQTPWRNLEEEQVGWDLALDNKQAFIEVLTKCVRMGNNTYQVLSSNTQRFLQQRVITDEIIQQNKALFGVSHD</sequence>
<dbReference type="GO" id="GO:0016757">
    <property type="term" value="F:glycosyltransferase activity"/>
    <property type="evidence" value="ECO:0007669"/>
    <property type="project" value="InterPro"/>
</dbReference>
<evidence type="ECO:0000256" key="1">
    <source>
        <dbReference type="ARBA" id="ARBA00022679"/>
    </source>
</evidence>
<protein>
    <submittedName>
        <fullName evidence="3">Glycosyltransferase</fullName>
    </submittedName>
</protein>
<dbReference type="InterPro" id="IPR001296">
    <property type="entry name" value="Glyco_trans_1"/>
</dbReference>
<dbReference type="Gene3D" id="3.40.50.2000">
    <property type="entry name" value="Glycogen Phosphorylase B"/>
    <property type="match status" value="1"/>
</dbReference>
<keyword evidence="1 3" id="KW-0808">Transferase</keyword>
<name>A0A6B3LSV4_9BACT</name>
<accession>A0A6B3LSV4</accession>
<dbReference type="EMBL" id="JAAGWD010000006">
    <property type="protein sequence ID" value="NEM98883.1"/>
    <property type="molecule type" value="Genomic_DNA"/>
</dbReference>
<proteinExistence type="predicted"/>
<dbReference type="PANTHER" id="PTHR46401:SF2">
    <property type="entry name" value="GLYCOSYLTRANSFERASE WBBK-RELATED"/>
    <property type="match status" value="1"/>
</dbReference>
<dbReference type="SUPFAM" id="SSF53756">
    <property type="entry name" value="UDP-Glycosyltransferase/glycogen phosphorylase"/>
    <property type="match status" value="1"/>
</dbReference>
<dbReference type="PANTHER" id="PTHR46401">
    <property type="entry name" value="GLYCOSYLTRANSFERASE WBBK-RELATED"/>
    <property type="match status" value="1"/>
</dbReference>
<dbReference type="AlphaFoldDB" id="A0A6B3LSV4"/>
<feature type="domain" description="Glycosyl transferase family 1" evidence="2">
    <location>
        <begin position="203"/>
        <end position="359"/>
    </location>
</feature>
<gene>
    <name evidence="3" type="ORF">GXP69_14365</name>
</gene>